<comment type="caution">
    <text evidence="2">The sequence shown here is derived from an EMBL/GenBank/DDBJ whole genome shotgun (WGS) entry which is preliminary data.</text>
</comment>
<evidence type="ECO:0000313" key="2">
    <source>
        <dbReference type="EMBL" id="CAK9138726.1"/>
    </source>
</evidence>
<feature type="region of interest" description="Disordered" evidence="1">
    <location>
        <begin position="1"/>
        <end position="36"/>
    </location>
</feature>
<sequence>MNMSSSTHDIKTELDIERPGEQVQSPPENFRQITSNKWSPRSSLPLDIDRTICFEQNGKEFDTASAEYIQRLMLLTSNARSSHCQDDEAVDLTEPRFESFSMANVRSTI</sequence>
<protein>
    <submittedName>
        <fullName evidence="2">Uncharacterized protein</fullName>
    </submittedName>
</protein>
<gene>
    <name evidence="2" type="ORF">ILEXP_LOCUS6076</name>
</gene>
<dbReference type="Proteomes" id="UP001642360">
    <property type="component" value="Unassembled WGS sequence"/>
</dbReference>
<accession>A0ABC8R163</accession>
<proteinExistence type="predicted"/>
<name>A0ABC8R163_9AQUA</name>
<evidence type="ECO:0000313" key="3">
    <source>
        <dbReference type="Proteomes" id="UP001642360"/>
    </source>
</evidence>
<dbReference type="AlphaFoldDB" id="A0ABC8R163"/>
<feature type="compositionally biased region" description="Basic and acidic residues" evidence="1">
    <location>
        <begin position="8"/>
        <end position="20"/>
    </location>
</feature>
<keyword evidence="3" id="KW-1185">Reference proteome</keyword>
<reference evidence="2 3" key="1">
    <citation type="submission" date="2024-02" db="EMBL/GenBank/DDBJ databases">
        <authorList>
            <person name="Vignale AGUSTIN F."/>
            <person name="Sosa J E."/>
            <person name="Modenutti C."/>
        </authorList>
    </citation>
    <scope>NUCLEOTIDE SEQUENCE [LARGE SCALE GENOMIC DNA]</scope>
</reference>
<evidence type="ECO:0000256" key="1">
    <source>
        <dbReference type="SAM" id="MobiDB-lite"/>
    </source>
</evidence>
<dbReference type="EMBL" id="CAUOFW020000910">
    <property type="protein sequence ID" value="CAK9138726.1"/>
    <property type="molecule type" value="Genomic_DNA"/>
</dbReference>
<organism evidence="2 3">
    <name type="scientific">Ilex paraguariensis</name>
    <name type="common">yerba mate</name>
    <dbReference type="NCBI Taxonomy" id="185542"/>
    <lineage>
        <taxon>Eukaryota</taxon>
        <taxon>Viridiplantae</taxon>
        <taxon>Streptophyta</taxon>
        <taxon>Embryophyta</taxon>
        <taxon>Tracheophyta</taxon>
        <taxon>Spermatophyta</taxon>
        <taxon>Magnoliopsida</taxon>
        <taxon>eudicotyledons</taxon>
        <taxon>Gunneridae</taxon>
        <taxon>Pentapetalae</taxon>
        <taxon>asterids</taxon>
        <taxon>campanulids</taxon>
        <taxon>Aquifoliales</taxon>
        <taxon>Aquifoliaceae</taxon>
        <taxon>Ilex</taxon>
    </lineage>
</organism>
<feature type="compositionally biased region" description="Polar residues" evidence="1">
    <location>
        <begin position="22"/>
        <end position="36"/>
    </location>
</feature>